<dbReference type="OrthoDB" id="5335812at2759"/>
<dbReference type="Proteomes" id="UP000054567">
    <property type="component" value="Unassembled WGS sequence"/>
</dbReference>
<sequence>MPALNTREMAPTALKFYTHRGVDLLISLLQLQLPQSGTLLRRLQHDIVRKSPTACYLATFPPTDEQASASHPASPWLVAYVDLYAWPGTQVWLYSSLQAESSTVPGHKSTFNSSDAHLTAVRSQLLSLITYCFDKLLPRFISSPEAQGTSANGGHGAHPNRPPSRPLTTILLGSVHSGVVKLLEESIGLMSRPRFHIPQPDYCVKYSFARSVYDPVSNASSSLLPPGYRFCTRDGVEGFQSYHYDLIKSRSFIVRQRKALEDMASVVMYHDGTGNIKENGRDWEHGAQEMPVGWAFLGYDASLVSLHVEQEHRGRGLAAALAKSVMRRGMLDNRQFFFGKGDGEERWAFADVMSYNDTSHRVMKKMGGESVCTVSWVSIEPCTDEHRIGDMAKGIQC</sequence>
<dbReference type="PANTHER" id="PTHR20958">
    <property type="entry name" value="GLYCINE N-ACYLTRANSFERASE-LIKE PROTEIN"/>
    <property type="match status" value="1"/>
</dbReference>
<reference evidence="1 2" key="1">
    <citation type="submission" date="2007-06" db="EMBL/GenBank/DDBJ databases">
        <title>The Genome Sequence of Coccidioides posadasii RMSCC_3488.</title>
        <authorList>
            <consortium name="Coccidioides Genome Resources Consortium"/>
            <consortium name="The Broad Institute Genome Sequencing Platform"/>
            <person name="Henn M.R."/>
            <person name="Sykes S."/>
            <person name="Young S."/>
            <person name="Jaffe D."/>
            <person name="Berlin A."/>
            <person name="Alvarez P."/>
            <person name="Butler J."/>
            <person name="Gnerre S."/>
            <person name="Grabherr M."/>
            <person name="Mauceli E."/>
            <person name="Brockman W."/>
            <person name="Kodira C."/>
            <person name="Alvarado L."/>
            <person name="Zeng Q."/>
            <person name="Crawford M."/>
            <person name="Antoine C."/>
            <person name="Devon K."/>
            <person name="Galgiani J."/>
            <person name="Orsborn K."/>
            <person name="Lewis M.L."/>
            <person name="Nusbaum C."/>
            <person name="Galagan J."/>
            <person name="Birren B."/>
        </authorList>
    </citation>
    <scope>NUCLEOTIDE SEQUENCE [LARGE SCALE GENOMIC DNA]</scope>
    <source>
        <strain evidence="1 2">RMSCC 3488</strain>
    </source>
</reference>
<dbReference type="SUPFAM" id="SSF55729">
    <property type="entry name" value="Acyl-CoA N-acyltransferases (Nat)"/>
    <property type="match status" value="1"/>
</dbReference>
<gene>
    <name evidence="1" type="ORF">CPAG_01660</name>
</gene>
<dbReference type="VEuPathDB" id="FungiDB:CPAG_01660"/>
<evidence type="ECO:0000313" key="2">
    <source>
        <dbReference type="Proteomes" id="UP000054567"/>
    </source>
</evidence>
<reference evidence="2" key="3">
    <citation type="journal article" date="2010" name="Genome Res.">
        <title>Population genomic sequencing of Coccidioides fungi reveals recent hybridization and transposon control.</title>
        <authorList>
            <person name="Neafsey D.E."/>
            <person name="Barker B.M."/>
            <person name="Sharpton T.J."/>
            <person name="Stajich J.E."/>
            <person name="Park D.J."/>
            <person name="Whiston E."/>
            <person name="Hung C.-Y."/>
            <person name="McMahan C."/>
            <person name="White J."/>
            <person name="Sykes S."/>
            <person name="Heiman D."/>
            <person name="Young S."/>
            <person name="Zeng Q."/>
            <person name="Abouelleil A."/>
            <person name="Aftuck L."/>
            <person name="Bessette D."/>
            <person name="Brown A."/>
            <person name="FitzGerald M."/>
            <person name="Lui A."/>
            <person name="Macdonald J.P."/>
            <person name="Priest M."/>
            <person name="Orbach M.J."/>
            <person name="Galgiani J.N."/>
            <person name="Kirkland T.N."/>
            <person name="Cole G.T."/>
            <person name="Birren B.W."/>
            <person name="Henn M.R."/>
            <person name="Taylor J.W."/>
            <person name="Rounsley S.D."/>
        </authorList>
    </citation>
    <scope>NUCLEOTIDE SEQUENCE [LARGE SCALE GENOMIC DNA]</scope>
    <source>
        <strain evidence="2">RMSCC 3488</strain>
    </source>
</reference>
<reference evidence="2" key="2">
    <citation type="journal article" date="2009" name="Genome Res.">
        <title>Comparative genomic analyses of the human fungal pathogens Coccidioides and their relatives.</title>
        <authorList>
            <person name="Sharpton T.J."/>
            <person name="Stajich J.E."/>
            <person name="Rounsley S.D."/>
            <person name="Gardner M.J."/>
            <person name="Wortman J.R."/>
            <person name="Jordar V.S."/>
            <person name="Maiti R."/>
            <person name="Kodira C.D."/>
            <person name="Neafsey D.E."/>
            <person name="Zeng Q."/>
            <person name="Hung C.-Y."/>
            <person name="McMahan C."/>
            <person name="Muszewska A."/>
            <person name="Grynberg M."/>
            <person name="Mandel M.A."/>
            <person name="Kellner E.M."/>
            <person name="Barker B.M."/>
            <person name="Galgiani J.N."/>
            <person name="Orbach M.J."/>
            <person name="Kirkland T.N."/>
            <person name="Cole G.T."/>
            <person name="Henn M.R."/>
            <person name="Birren B.W."/>
            <person name="Taylor J.W."/>
        </authorList>
    </citation>
    <scope>NUCLEOTIDE SEQUENCE [LARGE SCALE GENOMIC DNA]</scope>
    <source>
        <strain evidence="2">RMSCC 3488</strain>
    </source>
</reference>
<dbReference type="Gene3D" id="3.40.630.30">
    <property type="match status" value="1"/>
</dbReference>
<dbReference type="InterPro" id="IPR053225">
    <property type="entry name" value="Acyl-CoA_N-acyltransferase"/>
</dbReference>
<protein>
    <recommendedName>
        <fullName evidence="3">N-acetyltransferase domain-containing protein</fullName>
    </recommendedName>
</protein>
<dbReference type="AlphaFoldDB" id="A0A0J6F8M8"/>
<dbReference type="PANTHER" id="PTHR20958:SF6">
    <property type="entry name" value="GLYCINE N-ACYLTRANSFERASE-LIKE PROTEIN"/>
    <property type="match status" value="1"/>
</dbReference>
<dbReference type="InterPro" id="IPR016181">
    <property type="entry name" value="Acyl_CoA_acyltransferase"/>
</dbReference>
<organism evidence="1 2">
    <name type="scientific">Coccidioides posadasii RMSCC 3488</name>
    <dbReference type="NCBI Taxonomy" id="454284"/>
    <lineage>
        <taxon>Eukaryota</taxon>
        <taxon>Fungi</taxon>
        <taxon>Dikarya</taxon>
        <taxon>Ascomycota</taxon>
        <taxon>Pezizomycotina</taxon>
        <taxon>Eurotiomycetes</taxon>
        <taxon>Eurotiomycetidae</taxon>
        <taxon>Onygenales</taxon>
        <taxon>Onygenaceae</taxon>
        <taxon>Coccidioides</taxon>
    </lineage>
</organism>
<evidence type="ECO:0008006" key="3">
    <source>
        <dbReference type="Google" id="ProtNLM"/>
    </source>
</evidence>
<accession>A0A0J6F8M8</accession>
<proteinExistence type="predicted"/>
<dbReference type="EMBL" id="DS268109">
    <property type="protein sequence ID" value="KMM65309.1"/>
    <property type="molecule type" value="Genomic_DNA"/>
</dbReference>
<name>A0A0J6F8M8_COCPO</name>
<evidence type="ECO:0000313" key="1">
    <source>
        <dbReference type="EMBL" id="KMM65309.1"/>
    </source>
</evidence>